<evidence type="ECO:0000313" key="2">
    <source>
        <dbReference type="EMBL" id="GAA5151761.1"/>
    </source>
</evidence>
<feature type="domain" description="N-acetyltransferase" evidence="1">
    <location>
        <begin position="1"/>
        <end position="122"/>
    </location>
</feature>
<dbReference type="EMBL" id="BAABJP010000007">
    <property type="protein sequence ID" value="GAA5151761.1"/>
    <property type="molecule type" value="Genomic_DNA"/>
</dbReference>
<evidence type="ECO:0000259" key="1">
    <source>
        <dbReference type="PROSITE" id="PS51186"/>
    </source>
</evidence>
<organism evidence="2 3">
    <name type="scientific">Pseudonocardia eucalypti</name>
    <dbReference type="NCBI Taxonomy" id="648755"/>
    <lineage>
        <taxon>Bacteria</taxon>
        <taxon>Bacillati</taxon>
        <taxon>Actinomycetota</taxon>
        <taxon>Actinomycetes</taxon>
        <taxon>Pseudonocardiales</taxon>
        <taxon>Pseudonocardiaceae</taxon>
        <taxon>Pseudonocardia</taxon>
    </lineage>
</organism>
<dbReference type="InterPro" id="IPR051531">
    <property type="entry name" value="N-acetyltransferase"/>
</dbReference>
<dbReference type="InterPro" id="IPR000182">
    <property type="entry name" value="GNAT_dom"/>
</dbReference>
<dbReference type="PROSITE" id="PS51186">
    <property type="entry name" value="GNAT"/>
    <property type="match status" value="1"/>
</dbReference>
<keyword evidence="3" id="KW-1185">Reference proteome</keyword>
<dbReference type="Proteomes" id="UP001428817">
    <property type="component" value="Unassembled WGS sequence"/>
</dbReference>
<gene>
    <name evidence="2" type="ORF">GCM10023321_19350</name>
</gene>
<accession>A0ABP9PXB4</accession>
<dbReference type="Gene3D" id="3.40.630.30">
    <property type="match status" value="1"/>
</dbReference>
<dbReference type="Pfam" id="PF13302">
    <property type="entry name" value="Acetyltransf_3"/>
    <property type="match status" value="1"/>
</dbReference>
<proteinExistence type="predicted"/>
<name>A0ABP9PXB4_9PSEU</name>
<reference evidence="3" key="1">
    <citation type="journal article" date="2019" name="Int. J. Syst. Evol. Microbiol.">
        <title>The Global Catalogue of Microorganisms (GCM) 10K type strain sequencing project: providing services to taxonomists for standard genome sequencing and annotation.</title>
        <authorList>
            <consortium name="The Broad Institute Genomics Platform"/>
            <consortium name="The Broad Institute Genome Sequencing Center for Infectious Disease"/>
            <person name="Wu L."/>
            <person name="Ma J."/>
        </authorList>
    </citation>
    <scope>NUCLEOTIDE SEQUENCE [LARGE SCALE GENOMIC DNA]</scope>
    <source>
        <strain evidence="3">JCM 18303</strain>
    </source>
</reference>
<protein>
    <recommendedName>
        <fullName evidence="1">N-acetyltransferase domain-containing protein</fullName>
    </recommendedName>
</protein>
<dbReference type="SUPFAM" id="SSF55729">
    <property type="entry name" value="Acyl-CoA N-acyltransferases (Nat)"/>
    <property type="match status" value="1"/>
</dbReference>
<comment type="caution">
    <text evidence="2">The sequence shown here is derived from an EMBL/GenBank/DDBJ whole genome shotgun (WGS) entry which is preliminary data.</text>
</comment>
<evidence type="ECO:0000313" key="3">
    <source>
        <dbReference type="Proteomes" id="UP001428817"/>
    </source>
</evidence>
<dbReference type="InterPro" id="IPR016181">
    <property type="entry name" value="Acyl_CoA_acyltransferase"/>
</dbReference>
<dbReference type="PANTHER" id="PTHR43792">
    <property type="entry name" value="GNAT FAMILY, PUTATIVE (AFU_ORTHOLOGUE AFUA_3G00765)-RELATED-RELATED"/>
    <property type="match status" value="1"/>
</dbReference>
<sequence length="127" mass="14272">MLTGAIERAKSQPRVEYYLAIARLHDDRLVGFTRLGLTGVRAAKLGYAVAASHWRNGYAMDATRTILRFAFENLQLHRITAAIGPDNAASIALIENLGFQYEGRLRDHVFTNHAWRDSLLYSLISPD</sequence>